<evidence type="ECO:0000256" key="1">
    <source>
        <dbReference type="SAM" id="MobiDB-lite"/>
    </source>
</evidence>
<comment type="caution">
    <text evidence="2">The sequence shown here is derived from an EMBL/GenBank/DDBJ whole genome shotgun (WGS) entry which is preliminary data.</text>
</comment>
<sequence length="100" mass="11446">MYSIYQLRIIKHDLHNVTANRGCFTLYVHALIRGSCLRIATPPWWASCTKTPWVGCNQAARRVAERCSWAVLLRRQCGRQAEGDSSTQSLHSSQKRSKRT</sequence>
<accession>A0A8T0GFL6</accession>
<dbReference type="AlphaFoldDB" id="A0A8T0GFL6"/>
<protein>
    <submittedName>
        <fullName evidence="2">Uncharacterized protein</fullName>
    </submittedName>
</protein>
<organism evidence="2 3">
    <name type="scientific">Ceratodon purpureus</name>
    <name type="common">Fire moss</name>
    <name type="synonym">Dicranum purpureum</name>
    <dbReference type="NCBI Taxonomy" id="3225"/>
    <lineage>
        <taxon>Eukaryota</taxon>
        <taxon>Viridiplantae</taxon>
        <taxon>Streptophyta</taxon>
        <taxon>Embryophyta</taxon>
        <taxon>Bryophyta</taxon>
        <taxon>Bryophytina</taxon>
        <taxon>Bryopsida</taxon>
        <taxon>Dicranidae</taxon>
        <taxon>Pseudoditrichales</taxon>
        <taxon>Ditrichaceae</taxon>
        <taxon>Ceratodon</taxon>
    </lineage>
</organism>
<dbReference type="Proteomes" id="UP000822688">
    <property type="component" value="Chromosome 11"/>
</dbReference>
<evidence type="ECO:0000313" key="3">
    <source>
        <dbReference type="Proteomes" id="UP000822688"/>
    </source>
</evidence>
<feature type="region of interest" description="Disordered" evidence="1">
    <location>
        <begin position="79"/>
        <end position="100"/>
    </location>
</feature>
<feature type="compositionally biased region" description="Polar residues" evidence="1">
    <location>
        <begin position="83"/>
        <end position="92"/>
    </location>
</feature>
<gene>
    <name evidence="2" type="ORF">KC19_11G121400</name>
</gene>
<evidence type="ECO:0000313" key="2">
    <source>
        <dbReference type="EMBL" id="KAG0557337.1"/>
    </source>
</evidence>
<reference evidence="2 3" key="1">
    <citation type="submission" date="2020-06" db="EMBL/GenBank/DDBJ databases">
        <title>WGS assembly of Ceratodon purpureus strain R40.</title>
        <authorList>
            <person name="Carey S.B."/>
            <person name="Jenkins J."/>
            <person name="Shu S."/>
            <person name="Lovell J.T."/>
            <person name="Sreedasyam A."/>
            <person name="Maumus F."/>
            <person name="Tiley G.P."/>
            <person name="Fernandez-Pozo N."/>
            <person name="Barry K."/>
            <person name="Chen C."/>
            <person name="Wang M."/>
            <person name="Lipzen A."/>
            <person name="Daum C."/>
            <person name="Saski C.A."/>
            <person name="Payton A.C."/>
            <person name="Mcbreen J.C."/>
            <person name="Conrad R.E."/>
            <person name="Kollar L.M."/>
            <person name="Olsson S."/>
            <person name="Huttunen S."/>
            <person name="Landis J.B."/>
            <person name="Wickett N.J."/>
            <person name="Johnson M.G."/>
            <person name="Rensing S.A."/>
            <person name="Grimwood J."/>
            <person name="Schmutz J."/>
            <person name="Mcdaniel S.F."/>
        </authorList>
    </citation>
    <scope>NUCLEOTIDE SEQUENCE [LARGE SCALE GENOMIC DNA]</scope>
    <source>
        <strain evidence="2 3">R40</strain>
    </source>
</reference>
<dbReference type="EMBL" id="CM026432">
    <property type="protein sequence ID" value="KAG0557337.1"/>
    <property type="molecule type" value="Genomic_DNA"/>
</dbReference>
<name>A0A8T0GFL6_CERPU</name>
<proteinExistence type="predicted"/>
<keyword evidence="3" id="KW-1185">Reference proteome</keyword>